<dbReference type="Gene3D" id="3.30.1870.10">
    <property type="entry name" value="EreA-like, domain 2"/>
    <property type="match status" value="1"/>
</dbReference>
<dbReference type="InterPro" id="IPR007815">
    <property type="entry name" value="Emycin_Estase"/>
</dbReference>
<dbReference type="OrthoDB" id="9810066at2"/>
<dbReference type="EMBL" id="CTEN01000002">
    <property type="protein sequence ID" value="CQR24782.1"/>
    <property type="molecule type" value="Genomic_DNA"/>
</dbReference>
<reference evidence="3" key="1">
    <citation type="submission" date="2015-03" db="EMBL/GenBank/DDBJ databases">
        <authorList>
            <person name="Urmite Genomes"/>
        </authorList>
    </citation>
    <scope>NUCLEOTIDE SEQUENCE [LARGE SCALE GENOMIC DNA]</scope>
    <source>
        <strain evidence="3">FF10</strain>
    </source>
</reference>
<proteinExistence type="predicted"/>
<dbReference type="PANTHER" id="PTHR31299:SF0">
    <property type="entry name" value="ESTERASE, PUTATIVE (AFU_ORTHOLOGUE AFUA_1G05850)-RELATED"/>
    <property type="match status" value="1"/>
</dbReference>
<organism evidence="2 3">
    <name type="scientific">Streptococcus varani</name>
    <dbReference type="NCBI Taxonomy" id="1608583"/>
    <lineage>
        <taxon>Bacteria</taxon>
        <taxon>Bacillati</taxon>
        <taxon>Bacillota</taxon>
        <taxon>Bacilli</taxon>
        <taxon>Lactobacillales</taxon>
        <taxon>Streptococcaceae</taxon>
        <taxon>Streptococcus</taxon>
    </lineage>
</organism>
<evidence type="ECO:0000313" key="2">
    <source>
        <dbReference type="EMBL" id="CQR24782.1"/>
    </source>
</evidence>
<dbReference type="GO" id="GO:0046677">
    <property type="term" value="P:response to antibiotic"/>
    <property type="evidence" value="ECO:0007669"/>
    <property type="project" value="InterPro"/>
</dbReference>
<keyword evidence="1" id="KW-0812">Transmembrane</keyword>
<dbReference type="SUPFAM" id="SSF159501">
    <property type="entry name" value="EreA/ChaN-like"/>
    <property type="match status" value="1"/>
</dbReference>
<dbReference type="Gene3D" id="3.40.1660.10">
    <property type="entry name" value="EreA-like (biosynthetic domain)"/>
    <property type="match status" value="1"/>
</dbReference>
<keyword evidence="1" id="KW-1133">Transmembrane helix</keyword>
<keyword evidence="1" id="KW-0472">Membrane</keyword>
<sequence>MKVLKKIVKWFLVLIVGAISILVISDAVWVYGTPALAQEEILEVDHVAQSVSEIDISNDVKIIGLGEASHGNVEFQELKLTVLKKLVEKENVRSFALETDFSGGLIVNKYVHGGDGNAKDMVKYLSFDIYQTKQMQDLIDWMREYNLGKMPSEQLSFYGFDMQNPEKGVDLVLDYCKNQNLLNEENLQVVLNPIKNLSRGLSIEDSKVAFETLKKIQSRINVAPKTAEAQLVSQVISNMFHALEYYQNPGNDYIAVNNARDAYMTENVSWIKAFEEERGNGRILIAGHNGHIAYQDRFFTTMGSRLHQQYSKGYYVIGSDYFYTTVNINSNSGRSNQSFNSADPLAAQAKRFGGSYYLDFKKIKEGGEIFNLISKPVSMGSLGETYSFLMHFYPPSHRIQGRPQDYYDAMIFVYQATPIQPFVK</sequence>
<feature type="transmembrane region" description="Helical" evidence="1">
    <location>
        <begin position="7"/>
        <end position="31"/>
    </location>
</feature>
<dbReference type="CDD" id="cd14728">
    <property type="entry name" value="Ere-like"/>
    <property type="match status" value="1"/>
</dbReference>
<evidence type="ECO:0000313" key="3">
    <source>
        <dbReference type="Proteomes" id="UP000198604"/>
    </source>
</evidence>
<dbReference type="AlphaFoldDB" id="A0A0E3WF33"/>
<dbReference type="Pfam" id="PF05139">
    <property type="entry name" value="Erythro_esteras"/>
    <property type="match status" value="1"/>
</dbReference>
<dbReference type="InterPro" id="IPR052036">
    <property type="entry name" value="Hydrolase/PRTase-associated"/>
</dbReference>
<dbReference type="PANTHER" id="PTHR31299">
    <property type="entry name" value="ESTERASE, PUTATIVE (AFU_ORTHOLOGUE AFUA_1G05850)-RELATED"/>
    <property type="match status" value="1"/>
</dbReference>
<dbReference type="Gene3D" id="1.20.1440.30">
    <property type="entry name" value="Biosynthetic Protein domain"/>
    <property type="match status" value="1"/>
</dbReference>
<dbReference type="STRING" id="1608583.BN1356_01137"/>
<keyword evidence="3" id="KW-1185">Reference proteome</keyword>
<protein>
    <submittedName>
        <fullName evidence="2">Erythromycin esterase</fullName>
    </submittedName>
</protein>
<gene>
    <name evidence="2" type="ORF">BN1356_01137</name>
</gene>
<dbReference type="RefSeq" id="WP_093650393.1">
    <property type="nucleotide sequence ID" value="NZ_CTEN01000002.1"/>
</dbReference>
<name>A0A0E3WF33_9STRE</name>
<dbReference type="Proteomes" id="UP000198604">
    <property type="component" value="Unassembled WGS sequence"/>
</dbReference>
<accession>A0A0E3WF33</accession>
<evidence type="ECO:0000256" key="1">
    <source>
        <dbReference type="SAM" id="Phobius"/>
    </source>
</evidence>